<name>A0A1T4VGC8_9FIRM</name>
<feature type="transmembrane region" description="Helical" evidence="1">
    <location>
        <begin position="64"/>
        <end position="84"/>
    </location>
</feature>
<evidence type="ECO:0000256" key="1">
    <source>
        <dbReference type="SAM" id="Phobius"/>
    </source>
</evidence>
<keyword evidence="3" id="KW-1185">Reference proteome</keyword>
<sequence>MDFWKNGENQIYDNLEFSTESQERIVEEILKKGSESSENNKSELDVKRSQIMKKKEYGDILKKVAVASFSLIASGAMIAGVIYYSNNNGDGNKFVNKNIEKTSERLTEKETETIVKDTEKITEETEFVEEESVGEVVQEGNGYEYILEPQFNSFKFGDYVVNTKIVDGETGKYKIEVENNLDKSKTTVDEFIVPGYYKMIGDIYKYGNTLYYFDTYGLKSFDADNLKSSYVAKFEKELTENFMPNIVKMDENYIYITGQKIYPNEKSYDSEDWSGTEYYSFVLNRKNKKLKFYKNRKIEDFIDDKYVITSEVPKYKYDPPGHPGERPQYVEKLDGGKITEIIYLGERSECDFYYGGLNYSKDGRKLYYENHEKTDKKGFTDFSETTIMCYDMDKNEIKKISTISYKDLGVTEQDIFAVKATDDYAVFWYHDDKVDEPGNNSAKKYFYKSKKVEDVEY</sequence>
<dbReference type="RefSeq" id="WP_078765758.1">
    <property type="nucleotide sequence ID" value="NZ_FUXZ01000005.1"/>
</dbReference>
<keyword evidence="1" id="KW-0812">Transmembrane</keyword>
<gene>
    <name evidence="2" type="ORF">SAMN02745111_00874</name>
</gene>
<evidence type="ECO:0000313" key="3">
    <source>
        <dbReference type="Proteomes" id="UP000190814"/>
    </source>
</evidence>
<dbReference type="Proteomes" id="UP000190814">
    <property type="component" value="Unassembled WGS sequence"/>
</dbReference>
<dbReference type="AlphaFoldDB" id="A0A1T4VGC8"/>
<protein>
    <submittedName>
        <fullName evidence="2">Uncharacterized protein</fullName>
    </submittedName>
</protein>
<keyword evidence="1" id="KW-1133">Transmembrane helix</keyword>
<dbReference type="EMBL" id="FUXZ01000005">
    <property type="protein sequence ID" value="SKA64015.1"/>
    <property type="molecule type" value="Genomic_DNA"/>
</dbReference>
<organism evidence="2 3">
    <name type="scientific">Eubacterium uniforme</name>
    <dbReference type="NCBI Taxonomy" id="39495"/>
    <lineage>
        <taxon>Bacteria</taxon>
        <taxon>Bacillati</taxon>
        <taxon>Bacillota</taxon>
        <taxon>Clostridia</taxon>
        <taxon>Eubacteriales</taxon>
        <taxon>Eubacteriaceae</taxon>
        <taxon>Eubacterium</taxon>
    </lineage>
</organism>
<evidence type="ECO:0000313" key="2">
    <source>
        <dbReference type="EMBL" id="SKA64015.1"/>
    </source>
</evidence>
<proteinExistence type="predicted"/>
<dbReference type="STRING" id="39495.SAMN02745111_00874"/>
<reference evidence="2 3" key="1">
    <citation type="submission" date="2017-02" db="EMBL/GenBank/DDBJ databases">
        <authorList>
            <person name="Peterson S.W."/>
        </authorList>
    </citation>
    <scope>NUCLEOTIDE SEQUENCE [LARGE SCALE GENOMIC DNA]</scope>
    <source>
        <strain evidence="2 3">ATCC 35992</strain>
    </source>
</reference>
<accession>A0A1T4VGC8</accession>
<keyword evidence="1" id="KW-0472">Membrane</keyword>